<evidence type="ECO:0000256" key="5">
    <source>
        <dbReference type="ARBA" id="ARBA00022989"/>
    </source>
</evidence>
<evidence type="ECO:0000256" key="4">
    <source>
        <dbReference type="ARBA" id="ARBA00022794"/>
    </source>
</evidence>
<evidence type="ECO:0000256" key="6">
    <source>
        <dbReference type="ARBA" id="ARBA00023136"/>
    </source>
</evidence>
<keyword evidence="8" id="KW-1185">Reference proteome</keyword>
<name>A0ABM1DPD8_PRICU</name>
<evidence type="ECO:0000313" key="8">
    <source>
        <dbReference type="Proteomes" id="UP000695022"/>
    </source>
</evidence>
<feature type="transmembrane region" description="Helical" evidence="7">
    <location>
        <begin position="108"/>
        <end position="134"/>
    </location>
</feature>
<dbReference type="PANTHER" id="PTHR34341">
    <property type="entry name" value="TRANSMEMBRANE PROTEIN 107"/>
    <property type="match status" value="1"/>
</dbReference>
<dbReference type="Proteomes" id="UP000695022">
    <property type="component" value="Unplaced"/>
</dbReference>
<proteinExistence type="predicted"/>
<reference evidence="9 10" key="1">
    <citation type="submission" date="2025-05" db="UniProtKB">
        <authorList>
            <consortium name="RefSeq"/>
        </authorList>
    </citation>
    <scope>IDENTIFICATION</scope>
</reference>
<feature type="transmembrane region" description="Helical" evidence="7">
    <location>
        <begin position="52"/>
        <end position="74"/>
    </location>
</feature>
<dbReference type="InterPro" id="IPR029248">
    <property type="entry name" value="TMEM107"/>
</dbReference>
<keyword evidence="5 7" id="KW-1133">Transmembrane helix</keyword>
<keyword evidence="6 7" id="KW-0472">Membrane</keyword>
<evidence type="ECO:0000256" key="1">
    <source>
        <dbReference type="ARBA" id="ARBA00004141"/>
    </source>
</evidence>
<sequence>MGIPGIVPARFLTLIAHLVITWIIFWSRGDNILACLPQSYSQDEYNRKDMQLVVGLSVSLGLIAVELVGFFTGISMFMPTVALVSIASHASGSIALAYFIFDVWDCDLYWWVFSFCSCTPALLEISTAFAVIVLKKGL</sequence>
<dbReference type="PANTHER" id="PTHR34341:SF1">
    <property type="entry name" value="TRANSMEMBRANE PROTEIN 107"/>
    <property type="match status" value="1"/>
</dbReference>
<dbReference type="Pfam" id="PF14995">
    <property type="entry name" value="TMEM107"/>
    <property type="match status" value="1"/>
</dbReference>
<evidence type="ECO:0000256" key="3">
    <source>
        <dbReference type="ARBA" id="ARBA00022692"/>
    </source>
</evidence>
<organism evidence="8 9">
    <name type="scientific">Priapulus caudatus</name>
    <name type="common">Priapulid worm</name>
    <dbReference type="NCBI Taxonomy" id="37621"/>
    <lineage>
        <taxon>Eukaryota</taxon>
        <taxon>Metazoa</taxon>
        <taxon>Ecdysozoa</taxon>
        <taxon>Scalidophora</taxon>
        <taxon>Priapulida</taxon>
        <taxon>Priapulimorpha</taxon>
        <taxon>Priapulimorphida</taxon>
        <taxon>Priapulidae</taxon>
        <taxon>Priapulus</taxon>
    </lineage>
</organism>
<evidence type="ECO:0000256" key="7">
    <source>
        <dbReference type="SAM" id="Phobius"/>
    </source>
</evidence>
<evidence type="ECO:0000313" key="9">
    <source>
        <dbReference type="RefSeq" id="XP_014661809.1"/>
    </source>
</evidence>
<dbReference type="RefSeq" id="XP_014661809.1">
    <property type="nucleotide sequence ID" value="XM_014806323.1"/>
</dbReference>
<comment type="subcellular location">
    <subcellularLocation>
        <location evidence="1">Membrane</location>
        <topology evidence="1">Multi-pass membrane protein</topology>
    </subcellularLocation>
</comment>
<dbReference type="GeneID" id="106804918"/>
<feature type="transmembrane region" description="Helical" evidence="7">
    <location>
        <begin position="7"/>
        <end position="27"/>
    </location>
</feature>
<evidence type="ECO:0000256" key="2">
    <source>
        <dbReference type="ARBA" id="ARBA00015652"/>
    </source>
</evidence>
<dbReference type="RefSeq" id="XP_014661810.1">
    <property type="nucleotide sequence ID" value="XM_014806324.1"/>
</dbReference>
<keyword evidence="3 7" id="KW-0812">Transmembrane</keyword>
<protein>
    <recommendedName>
        <fullName evidence="2">Transmembrane protein 107</fullName>
    </recommendedName>
</protein>
<feature type="transmembrane region" description="Helical" evidence="7">
    <location>
        <begin position="81"/>
        <end position="101"/>
    </location>
</feature>
<gene>
    <name evidence="9 10" type="primary">LOC106804918</name>
</gene>
<keyword evidence="4" id="KW-0970">Cilium biogenesis/degradation</keyword>
<accession>A0ABM1DPD8</accession>
<evidence type="ECO:0000313" key="10">
    <source>
        <dbReference type="RefSeq" id="XP_014661810.1"/>
    </source>
</evidence>